<sequence length="48" mass="5475">MAITYKRKDDLEKMLGSFAKLPEMSNVNVPETKTTDTDIKNNSQKDNN</sequence>
<proteinExistence type="predicted"/>
<dbReference type="GO" id="GO:0005524">
    <property type="term" value="F:ATP binding"/>
    <property type="evidence" value="ECO:0007669"/>
    <property type="project" value="UniProtKB-KW"/>
</dbReference>
<organism evidence="2 3">
    <name type="scientific">Streptococcus urinalis 2285-97</name>
    <dbReference type="NCBI Taxonomy" id="764291"/>
    <lineage>
        <taxon>Bacteria</taxon>
        <taxon>Bacillati</taxon>
        <taxon>Bacillota</taxon>
        <taxon>Bacilli</taxon>
        <taxon>Lactobacillales</taxon>
        <taxon>Streptococcaceae</taxon>
        <taxon>Streptococcus</taxon>
    </lineage>
</organism>
<protein>
    <submittedName>
        <fullName evidence="2">ABC transporter, ATP-binding protein</fullName>
    </submittedName>
</protein>
<dbReference type="Proteomes" id="UP000005388">
    <property type="component" value="Unassembled WGS sequence"/>
</dbReference>
<accession>G5KHX3</accession>
<evidence type="ECO:0000313" key="2">
    <source>
        <dbReference type="EMBL" id="EHJ57657.1"/>
    </source>
</evidence>
<evidence type="ECO:0000256" key="1">
    <source>
        <dbReference type="SAM" id="MobiDB-lite"/>
    </source>
</evidence>
<keyword evidence="3" id="KW-1185">Reference proteome</keyword>
<keyword evidence="2" id="KW-0547">Nucleotide-binding</keyword>
<name>G5KHX3_9STRE</name>
<reference evidence="2 3" key="1">
    <citation type="journal article" date="2014" name="Int. J. Syst. Evol. Microbiol.">
        <title>Phylogenomics and the dynamic genome evolution of the genus Streptococcus.</title>
        <authorList>
            <consortium name="The Broad Institute Genome Sequencing Platform"/>
            <person name="Richards V.P."/>
            <person name="Palmer S.R."/>
            <person name="Pavinski Bitar P.D."/>
            <person name="Qin X."/>
            <person name="Weinstock G.M."/>
            <person name="Highlander S.K."/>
            <person name="Town C.D."/>
            <person name="Burne R.A."/>
            <person name="Stanhope M.J."/>
        </authorList>
    </citation>
    <scope>NUCLEOTIDE SEQUENCE [LARGE SCALE GENOMIC DNA]</scope>
    <source>
        <strain evidence="2 3">2285-97</strain>
    </source>
</reference>
<gene>
    <name evidence="2" type="ORF">STRUR_1558</name>
</gene>
<feature type="region of interest" description="Disordered" evidence="1">
    <location>
        <begin position="23"/>
        <end position="48"/>
    </location>
</feature>
<dbReference type="STRING" id="764291.STRUR_1558"/>
<dbReference type="NCBIfam" id="NF040897">
    <property type="entry name" value="SPJ_0845_Nterm"/>
    <property type="match status" value="1"/>
</dbReference>
<dbReference type="RefSeq" id="WP_006740355.1">
    <property type="nucleotide sequence ID" value="NZ_AEUZ02000001.1"/>
</dbReference>
<evidence type="ECO:0000313" key="3">
    <source>
        <dbReference type="Proteomes" id="UP000005388"/>
    </source>
</evidence>
<dbReference type="InterPro" id="IPR047909">
    <property type="entry name" value="SPJ_0845-like_N"/>
</dbReference>
<dbReference type="EMBL" id="AEUZ02000001">
    <property type="protein sequence ID" value="EHJ57657.1"/>
    <property type="molecule type" value="Genomic_DNA"/>
</dbReference>
<keyword evidence="2" id="KW-0067">ATP-binding</keyword>
<comment type="caution">
    <text evidence="2">The sequence shown here is derived from an EMBL/GenBank/DDBJ whole genome shotgun (WGS) entry which is preliminary data.</text>
</comment>
<dbReference type="AlphaFoldDB" id="G5KHX3"/>